<evidence type="ECO:0000313" key="1">
    <source>
        <dbReference type="EMBL" id="NEZ65589.1"/>
    </source>
</evidence>
<accession>A0A6M0SAQ6</accession>
<gene>
    <name evidence="1" type="ORF">D0962_23005</name>
</gene>
<dbReference type="Gene3D" id="3.40.220.10">
    <property type="entry name" value="Leucine Aminopeptidase, subunit E, domain 1"/>
    <property type="match status" value="1"/>
</dbReference>
<name>A0A6M0SAQ6_9CYAN</name>
<dbReference type="Proteomes" id="UP000473574">
    <property type="component" value="Unassembled WGS sequence"/>
</dbReference>
<dbReference type="InterPro" id="IPR043472">
    <property type="entry name" value="Macro_dom-like"/>
</dbReference>
<proteinExistence type="predicted"/>
<dbReference type="AlphaFoldDB" id="A0A6M0SAQ6"/>
<protein>
    <recommendedName>
        <fullName evidence="3">Macro domain-containing protein</fullName>
    </recommendedName>
</protein>
<sequence>MIAHPSSGVNFCCENEEIMKNNLFAVDSGIIVHQVNRKKVAIGLAKRLQDQWPALQDRYLDQFHGGRRINLGDVFSAKVTDSLFVVGIFGQNDYGPNQCHTSYAALVDGFRKIALKSSAEKIYIPHNLGCEDHEGGDWHVVRALIQQLLPKAIIMATEEPILVASSKNRLS</sequence>
<reference evidence="1 2" key="1">
    <citation type="journal article" date="2020" name="Microb. Ecol.">
        <title>Ecogenomics of the Marine Benthic Filamentous Cyanobacterium Adonisia.</title>
        <authorList>
            <person name="Walter J.M."/>
            <person name="Coutinho F.H."/>
            <person name="Leomil L."/>
            <person name="Hargreaves P.I."/>
            <person name="Campeao M.E."/>
            <person name="Vieira V.V."/>
            <person name="Silva B.S."/>
            <person name="Fistarol G.O."/>
            <person name="Salomon P.S."/>
            <person name="Sawabe T."/>
            <person name="Mino S."/>
            <person name="Hosokawa M."/>
            <person name="Miyashita H."/>
            <person name="Maruyama F."/>
            <person name="van Verk M.C."/>
            <person name="Dutilh B.E."/>
            <person name="Thompson C.C."/>
            <person name="Thompson F.L."/>
        </authorList>
    </citation>
    <scope>NUCLEOTIDE SEQUENCE [LARGE SCALE GENOMIC DNA]</scope>
    <source>
        <strain evidence="1 2">CCMR0082</strain>
    </source>
</reference>
<organism evidence="1 2">
    <name type="scientific">Adonisia turfae CCMR0082</name>
    <dbReference type="NCBI Taxonomy" id="2304604"/>
    <lineage>
        <taxon>Bacteria</taxon>
        <taxon>Bacillati</taxon>
        <taxon>Cyanobacteriota</taxon>
        <taxon>Adonisia</taxon>
        <taxon>Adonisia turfae</taxon>
    </lineage>
</organism>
<dbReference type="EMBL" id="QZCE01000002">
    <property type="protein sequence ID" value="NEZ65589.1"/>
    <property type="molecule type" value="Genomic_DNA"/>
</dbReference>
<evidence type="ECO:0000313" key="2">
    <source>
        <dbReference type="Proteomes" id="UP000473574"/>
    </source>
</evidence>
<evidence type="ECO:0008006" key="3">
    <source>
        <dbReference type="Google" id="ProtNLM"/>
    </source>
</evidence>
<comment type="caution">
    <text evidence="1">The sequence shown here is derived from an EMBL/GenBank/DDBJ whole genome shotgun (WGS) entry which is preliminary data.</text>
</comment>
<dbReference type="SUPFAM" id="SSF52949">
    <property type="entry name" value="Macro domain-like"/>
    <property type="match status" value="1"/>
</dbReference>